<dbReference type="Proteomes" id="UP001165121">
    <property type="component" value="Unassembled WGS sequence"/>
</dbReference>
<evidence type="ECO:0000313" key="1">
    <source>
        <dbReference type="EMBL" id="GMG16459.1"/>
    </source>
</evidence>
<comment type="caution">
    <text evidence="1">The sequence shown here is derived from an EMBL/GenBank/DDBJ whole genome shotgun (WGS) entry which is preliminary data.</text>
</comment>
<accession>A0A9W6YIP2</accession>
<organism evidence="1 2">
    <name type="scientific">Phytophthora fragariaefolia</name>
    <dbReference type="NCBI Taxonomy" id="1490495"/>
    <lineage>
        <taxon>Eukaryota</taxon>
        <taxon>Sar</taxon>
        <taxon>Stramenopiles</taxon>
        <taxon>Oomycota</taxon>
        <taxon>Peronosporomycetes</taxon>
        <taxon>Peronosporales</taxon>
        <taxon>Peronosporaceae</taxon>
        <taxon>Phytophthora</taxon>
    </lineage>
</organism>
<reference evidence="1" key="1">
    <citation type="submission" date="2023-04" db="EMBL/GenBank/DDBJ databases">
        <title>Phytophthora fragariaefolia NBRC 109709.</title>
        <authorList>
            <person name="Ichikawa N."/>
            <person name="Sato H."/>
            <person name="Tonouchi N."/>
        </authorList>
    </citation>
    <scope>NUCLEOTIDE SEQUENCE</scope>
    <source>
        <strain evidence="1">NBRC 109709</strain>
    </source>
</reference>
<dbReference type="AlphaFoldDB" id="A0A9W6YIP2"/>
<evidence type="ECO:0000313" key="2">
    <source>
        <dbReference type="Proteomes" id="UP001165121"/>
    </source>
</evidence>
<protein>
    <submittedName>
        <fullName evidence="1">Unnamed protein product</fullName>
    </submittedName>
</protein>
<keyword evidence="2" id="KW-1185">Reference proteome</keyword>
<gene>
    <name evidence="1" type="ORF">Pfra01_002977600</name>
</gene>
<name>A0A9W6YIP2_9STRA</name>
<dbReference type="EMBL" id="BSXT01018936">
    <property type="protein sequence ID" value="GMG16459.1"/>
    <property type="molecule type" value="Genomic_DNA"/>
</dbReference>
<proteinExistence type="predicted"/>
<sequence length="91" mass="9822">MPSLASSNINRLHDGTKRTVASCLPLADPEALDQSCVIPQVGHNLAMDHFNFSGGIQAMDNTNTPDVFKKLKVFLATNGLSIEDLMKQLPA</sequence>